<dbReference type="Proteomes" id="UP000186136">
    <property type="component" value="Unassembled WGS sequence"/>
</dbReference>
<gene>
    <name evidence="2" type="ORF">PMKS-000656</name>
</gene>
<organism evidence="2 3">
    <name type="scientific">Pichia membranifaciens</name>
    <dbReference type="NCBI Taxonomy" id="4926"/>
    <lineage>
        <taxon>Eukaryota</taxon>
        <taxon>Fungi</taxon>
        <taxon>Dikarya</taxon>
        <taxon>Ascomycota</taxon>
        <taxon>Saccharomycotina</taxon>
        <taxon>Pichiomycetes</taxon>
        <taxon>Pichiales</taxon>
        <taxon>Pichiaceae</taxon>
        <taxon>Pichia</taxon>
    </lineage>
</organism>
<proteinExistence type="predicted"/>
<feature type="region of interest" description="Disordered" evidence="1">
    <location>
        <begin position="42"/>
        <end position="66"/>
    </location>
</feature>
<evidence type="ECO:0000256" key="1">
    <source>
        <dbReference type="SAM" id="MobiDB-lite"/>
    </source>
</evidence>
<comment type="caution">
    <text evidence="2">The sequence shown here is derived from an EMBL/GenBank/DDBJ whole genome shotgun (WGS) entry which is preliminary data.</text>
</comment>
<accession>A0A1Q2YCD2</accession>
<feature type="compositionally biased region" description="Polar residues" evidence="1">
    <location>
        <begin position="42"/>
        <end position="55"/>
    </location>
</feature>
<keyword evidence="3" id="KW-1185">Reference proteome</keyword>
<evidence type="ECO:0000313" key="3">
    <source>
        <dbReference type="Proteomes" id="UP000186136"/>
    </source>
</evidence>
<sequence length="66" mass="7399">MCLLAVHLRHGHLYLTTDLSSQKYEVKNSEFSLEEAIITSPNNSQGLVSDETNLSRLHRASNGDEQ</sequence>
<protein>
    <submittedName>
        <fullName evidence="2">Uncharacterized protein</fullName>
    </submittedName>
</protein>
<dbReference type="EMBL" id="BDGI01000025">
    <property type="protein sequence ID" value="GAV27192.1"/>
    <property type="molecule type" value="Genomic_DNA"/>
</dbReference>
<reference evidence="2 3" key="1">
    <citation type="submission" date="2016-08" db="EMBL/GenBank/DDBJ databases">
        <title>Whole genome shotgun sequence of Pichia membranifaciens KS47-1.</title>
        <authorList>
            <person name="Konishi M."/>
            <person name="Ishida M."/>
            <person name="Arakawa T."/>
            <person name="Kato Y."/>
            <person name="Horiuchi J."/>
        </authorList>
    </citation>
    <scope>NUCLEOTIDE SEQUENCE [LARGE SCALE GENOMIC DNA]</scope>
    <source>
        <strain evidence="2 3">KS47-1</strain>
    </source>
</reference>
<evidence type="ECO:0000313" key="2">
    <source>
        <dbReference type="EMBL" id="GAV27192.1"/>
    </source>
</evidence>
<dbReference type="AlphaFoldDB" id="A0A1Q2YCD2"/>
<name>A0A1Q2YCD2_9ASCO</name>